<accession>A0A0R3M1V2</accession>
<gene>
    <name evidence="1" type="ORF">CP49_29530</name>
</gene>
<sequence>MPYFNFDLVIGAEFKNQGGMFLENTENAIDKADSLASELRIVRPELCSTGCAVRVTDGDRHELYRTPVEPIGRG</sequence>
<dbReference type="EMBL" id="LLXX01000218">
    <property type="protein sequence ID" value="KRQ93728.1"/>
    <property type="molecule type" value="Genomic_DNA"/>
</dbReference>
<reference evidence="1 2" key="1">
    <citation type="submission" date="2014-03" db="EMBL/GenBank/DDBJ databases">
        <title>Bradyrhizobium valentinum sp. nov., isolated from effective nodules of Lupinus mariae-josephae, a lupine endemic of basic-lime soils in Eastern Spain.</title>
        <authorList>
            <person name="Duran D."/>
            <person name="Rey L."/>
            <person name="Navarro A."/>
            <person name="Busquets A."/>
            <person name="Imperial J."/>
            <person name="Ruiz-Argueso T."/>
        </authorList>
    </citation>
    <scope>NUCLEOTIDE SEQUENCE [LARGE SCALE GENOMIC DNA]</scope>
    <source>
        <strain evidence="1 2">LmjM3</strain>
    </source>
</reference>
<proteinExistence type="predicted"/>
<organism evidence="1 2">
    <name type="scientific">Bradyrhizobium valentinum</name>
    <dbReference type="NCBI Taxonomy" id="1518501"/>
    <lineage>
        <taxon>Bacteria</taxon>
        <taxon>Pseudomonadati</taxon>
        <taxon>Pseudomonadota</taxon>
        <taxon>Alphaproteobacteria</taxon>
        <taxon>Hyphomicrobiales</taxon>
        <taxon>Nitrobacteraceae</taxon>
        <taxon>Bradyrhizobium</taxon>
    </lineage>
</organism>
<protein>
    <submittedName>
        <fullName evidence="1">Uncharacterized protein</fullName>
    </submittedName>
</protein>
<dbReference type="Proteomes" id="UP000051913">
    <property type="component" value="Unassembled WGS sequence"/>
</dbReference>
<evidence type="ECO:0000313" key="1">
    <source>
        <dbReference type="EMBL" id="KRQ93728.1"/>
    </source>
</evidence>
<evidence type="ECO:0000313" key="2">
    <source>
        <dbReference type="Proteomes" id="UP000051913"/>
    </source>
</evidence>
<comment type="caution">
    <text evidence="1">The sequence shown here is derived from an EMBL/GenBank/DDBJ whole genome shotgun (WGS) entry which is preliminary data.</text>
</comment>
<keyword evidence="2" id="KW-1185">Reference proteome</keyword>
<dbReference type="RefSeq" id="WP_057855157.1">
    <property type="nucleotide sequence ID" value="NZ_LLXX01000218.1"/>
</dbReference>
<name>A0A0R3M1V2_9BRAD</name>
<dbReference type="AlphaFoldDB" id="A0A0R3M1V2"/>